<reference evidence="8" key="1">
    <citation type="submission" date="2016-11" db="EMBL/GenBank/DDBJ databases">
        <authorList>
            <person name="Varghese N."/>
            <person name="Submissions S."/>
        </authorList>
    </citation>
    <scope>NUCLEOTIDE SEQUENCE [LARGE SCALE GENOMIC DNA]</scope>
    <source>
        <strain evidence="8">DSM 24786</strain>
    </source>
</reference>
<keyword evidence="7" id="KW-0645">Protease</keyword>
<dbReference type="InterPro" id="IPR035952">
    <property type="entry name" value="Rhomboid-like_sf"/>
</dbReference>
<name>A0A1K1P187_9FLAO</name>
<evidence type="ECO:0000256" key="4">
    <source>
        <dbReference type="ARBA" id="ARBA00023136"/>
    </source>
</evidence>
<sequence>MINNNYFKFSYSVLLVPIIAVLIIWTVFLVEIQCKVNFNNYGVYPRTLSGLKGILFSPFIHGSLKHLYSNTLPLAILSTALVYFYKPVAFKVLFYGTLLSGLITWLIGRPSYHIGVSGVIYLLASFIFFKGVFAKHYRLIALSLFVVFVYGSMLWYILPIKDGISWEGHLGGFLTGLFFAYFLKADIPKPKKYAWEEDNYNEEADEFLSHFDENGNFIESKPEENPDLDTNTTIDVTYTYHYKKAEEE</sequence>
<comment type="subcellular location">
    <subcellularLocation>
        <location evidence="1">Membrane</location>
        <topology evidence="1">Multi-pass membrane protein</topology>
    </subcellularLocation>
</comment>
<keyword evidence="8" id="KW-1185">Reference proteome</keyword>
<dbReference type="Gene3D" id="1.20.1540.10">
    <property type="entry name" value="Rhomboid-like"/>
    <property type="match status" value="1"/>
</dbReference>
<evidence type="ECO:0000313" key="8">
    <source>
        <dbReference type="Proteomes" id="UP000183257"/>
    </source>
</evidence>
<dbReference type="GO" id="GO:0016020">
    <property type="term" value="C:membrane"/>
    <property type="evidence" value="ECO:0007669"/>
    <property type="project" value="UniProtKB-SubCell"/>
</dbReference>
<feature type="transmembrane region" description="Helical" evidence="5">
    <location>
        <begin position="12"/>
        <end position="30"/>
    </location>
</feature>
<dbReference type="STRING" id="76595.SAMN05660313_01540"/>
<dbReference type="GO" id="GO:0004252">
    <property type="term" value="F:serine-type endopeptidase activity"/>
    <property type="evidence" value="ECO:0007669"/>
    <property type="project" value="InterPro"/>
</dbReference>
<feature type="transmembrane region" description="Helical" evidence="5">
    <location>
        <begin position="164"/>
        <end position="183"/>
    </location>
</feature>
<feature type="transmembrane region" description="Helical" evidence="5">
    <location>
        <begin position="67"/>
        <end position="85"/>
    </location>
</feature>
<dbReference type="InterPro" id="IPR050925">
    <property type="entry name" value="Rhomboid_protease_S54"/>
</dbReference>
<evidence type="ECO:0000313" key="7">
    <source>
        <dbReference type="EMBL" id="SFW41520.1"/>
    </source>
</evidence>
<evidence type="ECO:0000259" key="6">
    <source>
        <dbReference type="Pfam" id="PF01694"/>
    </source>
</evidence>
<keyword evidence="3 5" id="KW-1133">Transmembrane helix</keyword>
<dbReference type="InterPro" id="IPR022764">
    <property type="entry name" value="Peptidase_S54_rhomboid_dom"/>
</dbReference>
<accession>A0A1K1P187</accession>
<dbReference type="OrthoDB" id="465874at2"/>
<dbReference type="EMBL" id="FPIY01000002">
    <property type="protein sequence ID" value="SFW41520.1"/>
    <property type="molecule type" value="Genomic_DNA"/>
</dbReference>
<dbReference type="SUPFAM" id="SSF144091">
    <property type="entry name" value="Rhomboid-like"/>
    <property type="match status" value="1"/>
</dbReference>
<evidence type="ECO:0000256" key="2">
    <source>
        <dbReference type="ARBA" id="ARBA00022692"/>
    </source>
</evidence>
<dbReference type="PANTHER" id="PTHR43731">
    <property type="entry name" value="RHOMBOID PROTEASE"/>
    <property type="match status" value="1"/>
</dbReference>
<keyword evidence="2 5" id="KW-0812">Transmembrane</keyword>
<feature type="domain" description="Peptidase S54 rhomboid" evidence="6">
    <location>
        <begin position="54"/>
        <end position="183"/>
    </location>
</feature>
<organism evidence="7 8">
    <name type="scientific">Cellulophaga fucicola</name>
    <dbReference type="NCBI Taxonomy" id="76595"/>
    <lineage>
        <taxon>Bacteria</taxon>
        <taxon>Pseudomonadati</taxon>
        <taxon>Bacteroidota</taxon>
        <taxon>Flavobacteriia</taxon>
        <taxon>Flavobacteriales</taxon>
        <taxon>Flavobacteriaceae</taxon>
        <taxon>Cellulophaga</taxon>
    </lineage>
</organism>
<feature type="transmembrane region" description="Helical" evidence="5">
    <location>
        <begin position="114"/>
        <end position="132"/>
    </location>
</feature>
<keyword evidence="7" id="KW-0378">Hydrolase</keyword>
<protein>
    <submittedName>
        <fullName evidence="7">Membrane associated serine protease, rhomboid family</fullName>
    </submittedName>
</protein>
<gene>
    <name evidence="7" type="ORF">SAMN05660313_01540</name>
</gene>
<dbReference type="GO" id="GO:0006508">
    <property type="term" value="P:proteolysis"/>
    <property type="evidence" value="ECO:0007669"/>
    <property type="project" value="UniProtKB-KW"/>
</dbReference>
<keyword evidence="4 5" id="KW-0472">Membrane</keyword>
<dbReference type="AlphaFoldDB" id="A0A1K1P187"/>
<evidence type="ECO:0000256" key="1">
    <source>
        <dbReference type="ARBA" id="ARBA00004141"/>
    </source>
</evidence>
<dbReference type="PANTHER" id="PTHR43731:SF9">
    <property type="entry name" value="SLR1461 PROTEIN"/>
    <property type="match status" value="1"/>
</dbReference>
<feature type="transmembrane region" description="Helical" evidence="5">
    <location>
        <begin position="139"/>
        <end position="158"/>
    </location>
</feature>
<feature type="transmembrane region" description="Helical" evidence="5">
    <location>
        <begin position="92"/>
        <end position="108"/>
    </location>
</feature>
<proteinExistence type="predicted"/>
<evidence type="ECO:0000256" key="3">
    <source>
        <dbReference type="ARBA" id="ARBA00022989"/>
    </source>
</evidence>
<dbReference type="Proteomes" id="UP000183257">
    <property type="component" value="Unassembled WGS sequence"/>
</dbReference>
<evidence type="ECO:0000256" key="5">
    <source>
        <dbReference type="SAM" id="Phobius"/>
    </source>
</evidence>
<dbReference type="RefSeq" id="WP_072303204.1">
    <property type="nucleotide sequence ID" value="NZ_FPIY01000002.1"/>
</dbReference>
<dbReference type="Pfam" id="PF01694">
    <property type="entry name" value="Rhomboid"/>
    <property type="match status" value="1"/>
</dbReference>